<dbReference type="AlphaFoldDB" id="A0A1S3JLV4"/>
<dbReference type="Proteomes" id="UP000085678">
    <property type="component" value="Unplaced"/>
</dbReference>
<dbReference type="SUPFAM" id="SSF53098">
    <property type="entry name" value="Ribonuclease H-like"/>
    <property type="match status" value="1"/>
</dbReference>
<sequence>MGPMPPARLMPSPPFSTVMLDLFGPYQVRGEVQKRTTGKAWGVIFTDLCCRAVHIEVVFGYDTQSFLLALSRFAAIRGWPSVIYSDPGSQLLGASVELARAWADIDKDVLLRQGSDMGLNWKFGPADSPWYQGAVESLVKSAKKAIDLSVKNQRLSVPEILTVFTQVADLLNERPIGVMPSVDSTLNILTPNSLLLGRSTSRNPGGYDANPSLRFRLTLVEGCVKQFWEQWKNLFAHTLVHQTKWFKGNRDLKVGDVVIVPDSNVLKGEYRLAKVTEVFPGTDGLVRRVKVSYKNYRVGEKVHEYKGAKNIEVERSVRRLGLLIPIEDM</sequence>
<dbReference type="PANTHER" id="PTHR47331">
    <property type="entry name" value="PHD-TYPE DOMAIN-CONTAINING PROTEIN"/>
    <property type="match status" value="1"/>
</dbReference>
<organism evidence="2 3">
    <name type="scientific">Lingula anatina</name>
    <name type="common">Brachiopod</name>
    <name type="synonym">Lingula unguis</name>
    <dbReference type="NCBI Taxonomy" id="7574"/>
    <lineage>
        <taxon>Eukaryota</taxon>
        <taxon>Metazoa</taxon>
        <taxon>Spiralia</taxon>
        <taxon>Lophotrochozoa</taxon>
        <taxon>Brachiopoda</taxon>
        <taxon>Linguliformea</taxon>
        <taxon>Lingulata</taxon>
        <taxon>Lingulida</taxon>
        <taxon>Linguloidea</taxon>
        <taxon>Lingulidae</taxon>
        <taxon>Lingula</taxon>
    </lineage>
</organism>
<dbReference type="InterPro" id="IPR040676">
    <property type="entry name" value="DUF5641"/>
</dbReference>
<evidence type="ECO:0000313" key="2">
    <source>
        <dbReference type="Proteomes" id="UP000085678"/>
    </source>
</evidence>
<feature type="domain" description="Integrase catalytic" evidence="1">
    <location>
        <begin position="10"/>
        <end position="199"/>
    </location>
</feature>
<dbReference type="InterPro" id="IPR001584">
    <property type="entry name" value="Integrase_cat-core"/>
</dbReference>
<name>A0A1S3JLV4_LINAN</name>
<dbReference type="PROSITE" id="PS50994">
    <property type="entry name" value="INTEGRASE"/>
    <property type="match status" value="1"/>
</dbReference>
<accession>A0A1S3JLV4</accession>
<evidence type="ECO:0000259" key="1">
    <source>
        <dbReference type="PROSITE" id="PS50994"/>
    </source>
</evidence>
<dbReference type="Pfam" id="PF18701">
    <property type="entry name" value="DUF5641"/>
    <property type="match status" value="1"/>
</dbReference>
<dbReference type="Gene3D" id="3.30.420.10">
    <property type="entry name" value="Ribonuclease H-like superfamily/Ribonuclease H"/>
    <property type="match status" value="1"/>
</dbReference>
<dbReference type="InParanoid" id="A0A1S3JLV4"/>
<proteinExistence type="predicted"/>
<dbReference type="GeneID" id="106174212"/>
<evidence type="ECO:0000313" key="3">
    <source>
        <dbReference type="RefSeq" id="XP_013411101.1"/>
    </source>
</evidence>
<dbReference type="GO" id="GO:0015074">
    <property type="term" value="P:DNA integration"/>
    <property type="evidence" value="ECO:0007669"/>
    <property type="project" value="InterPro"/>
</dbReference>
<protein>
    <submittedName>
        <fullName evidence="3">Uncharacterized protein LOC106174212</fullName>
    </submittedName>
</protein>
<keyword evidence="2" id="KW-1185">Reference proteome</keyword>
<reference evidence="3" key="1">
    <citation type="submission" date="2025-08" db="UniProtKB">
        <authorList>
            <consortium name="RefSeq"/>
        </authorList>
    </citation>
    <scope>IDENTIFICATION</scope>
    <source>
        <tissue evidence="3">Gonads</tissue>
    </source>
</reference>
<dbReference type="RefSeq" id="XP_013411101.1">
    <property type="nucleotide sequence ID" value="XM_013555647.1"/>
</dbReference>
<gene>
    <name evidence="3" type="primary">LOC106174212</name>
</gene>
<dbReference type="InterPro" id="IPR012337">
    <property type="entry name" value="RNaseH-like_sf"/>
</dbReference>
<dbReference type="OrthoDB" id="6098810at2759"/>
<dbReference type="GO" id="GO:0003676">
    <property type="term" value="F:nucleic acid binding"/>
    <property type="evidence" value="ECO:0007669"/>
    <property type="project" value="InterPro"/>
</dbReference>
<dbReference type="PANTHER" id="PTHR47331:SF2">
    <property type="match status" value="1"/>
</dbReference>
<dbReference type="KEGG" id="lak:106174212"/>
<dbReference type="InterPro" id="IPR036397">
    <property type="entry name" value="RNaseH_sf"/>
</dbReference>